<name>A0ABS3FR95_9CYAN</name>
<feature type="compositionally biased region" description="Basic and acidic residues" evidence="1">
    <location>
        <begin position="11"/>
        <end position="24"/>
    </location>
</feature>
<evidence type="ECO:0000313" key="3">
    <source>
        <dbReference type="Proteomes" id="UP000664844"/>
    </source>
</evidence>
<evidence type="ECO:0000256" key="1">
    <source>
        <dbReference type="SAM" id="MobiDB-lite"/>
    </source>
</evidence>
<sequence>MGKTNTSISGERFKASGEGVKGESKQFDSIAVIWKNSKVQRTPSEAIWLKFTPALGLRLHKRIDPLSPLVHTPEEEKRRLHRYKICI</sequence>
<dbReference type="EMBL" id="JAFLQW010000297">
    <property type="protein sequence ID" value="MBO0349642.1"/>
    <property type="molecule type" value="Genomic_DNA"/>
</dbReference>
<keyword evidence="3" id="KW-1185">Reference proteome</keyword>
<organism evidence="2 3">
    <name type="scientific">Phormidium pseudopriestleyi FRX01</name>
    <dbReference type="NCBI Taxonomy" id="1759528"/>
    <lineage>
        <taxon>Bacteria</taxon>
        <taxon>Bacillati</taxon>
        <taxon>Cyanobacteriota</taxon>
        <taxon>Cyanophyceae</taxon>
        <taxon>Oscillatoriophycideae</taxon>
        <taxon>Oscillatoriales</taxon>
        <taxon>Oscillatoriaceae</taxon>
        <taxon>Phormidium</taxon>
    </lineage>
</organism>
<comment type="caution">
    <text evidence="2">The sequence shown here is derived from an EMBL/GenBank/DDBJ whole genome shotgun (WGS) entry which is preliminary data.</text>
</comment>
<proteinExistence type="predicted"/>
<accession>A0ABS3FR95</accession>
<dbReference type="Proteomes" id="UP000664844">
    <property type="component" value="Unassembled WGS sequence"/>
</dbReference>
<protein>
    <submittedName>
        <fullName evidence="2">Uncharacterized protein</fullName>
    </submittedName>
</protein>
<gene>
    <name evidence="2" type="ORF">J0895_11070</name>
</gene>
<reference evidence="2 3" key="1">
    <citation type="submission" date="2021-03" db="EMBL/GenBank/DDBJ databases">
        <title>Metabolic Capacity of the Antarctic Cyanobacterium Phormidium pseudopriestleyi that Sustains Oxygenic Photosynthesis in the Presence of Hydrogen Sulfide.</title>
        <authorList>
            <person name="Lumian J.E."/>
            <person name="Jungblut A.D."/>
            <person name="Dillon M.L."/>
            <person name="Hawes I."/>
            <person name="Doran P.T."/>
            <person name="Mackey T.J."/>
            <person name="Dick G.J."/>
            <person name="Grettenberger C.L."/>
            <person name="Sumner D.Y."/>
        </authorList>
    </citation>
    <scope>NUCLEOTIDE SEQUENCE [LARGE SCALE GENOMIC DNA]</scope>
    <source>
        <strain evidence="2 3">FRX01</strain>
    </source>
</reference>
<evidence type="ECO:0000313" key="2">
    <source>
        <dbReference type="EMBL" id="MBO0349642.1"/>
    </source>
</evidence>
<feature type="non-terminal residue" evidence="2">
    <location>
        <position position="87"/>
    </location>
</feature>
<feature type="region of interest" description="Disordered" evidence="1">
    <location>
        <begin position="1"/>
        <end position="24"/>
    </location>
</feature>